<reference evidence="1" key="1">
    <citation type="journal article" date="2018" name="Aquaculture">
        <title>Complete genome sequence of a white spot syndrome virus associated with a disease incursion in Australia.</title>
        <authorList>
            <person name="Oakey J."/>
            <person name="Smith C.S."/>
        </authorList>
    </citation>
    <scope>NUCLEOTIDE SEQUENCE [LARGE SCALE GENOMIC DNA]</scope>
    <source>
        <strain evidence="1">WSSV-AU</strain>
    </source>
</reference>
<organism evidence="1">
    <name type="scientific">White spot syndrome virus</name>
    <dbReference type="NCBI Taxonomy" id="342409"/>
    <lineage>
        <taxon>Viruses</taxon>
        <taxon>Viruses incertae sedis</taxon>
        <taxon>Naldaviricetes</taxon>
        <taxon>Nimaviridae</taxon>
        <taxon>Whispovirus</taxon>
    </lineage>
</organism>
<accession>A0A2D3I6I7</accession>
<dbReference type="PROSITE" id="PS51257">
    <property type="entry name" value="PROKAR_LIPOPROTEIN"/>
    <property type="match status" value="1"/>
</dbReference>
<dbReference type="Proteomes" id="UP000267516">
    <property type="component" value="Segment"/>
</dbReference>
<evidence type="ECO:0000313" key="1">
    <source>
        <dbReference type="EMBL" id="ATU84031.1"/>
    </source>
</evidence>
<name>A0A2D3I6I7_9VIRU</name>
<proteinExistence type="predicted"/>
<protein>
    <submittedName>
        <fullName evidence="1">ORF916</fullName>
    </submittedName>
</protein>
<dbReference type="EMBL" id="MF768985">
    <property type="protein sequence ID" value="ATU84031.1"/>
    <property type="molecule type" value="Genomic_DNA"/>
</dbReference>
<sequence length="68" mass="7847">MYIFDRVFYVYTLTSSCITDDIGYLFDGRMGSVGEFVVKNTVFVCAHMHRFSSFTCIKIRPTQKCNSV</sequence>